<proteinExistence type="inferred from homology"/>
<reference evidence="13 14" key="1">
    <citation type="submission" date="2019-09" db="EMBL/GenBank/DDBJ databases">
        <title>Bird 10,000 Genomes (B10K) Project - Family phase.</title>
        <authorList>
            <person name="Zhang G."/>
        </authorList>
    </citation>
    <scope>NUCLEOTIDE SEQUENCE [LARGE SCALE GENOMIC DNA]</scope>
    <source>
        <strain evidence="13">B10K-CU-031-22</strain>
    </source>
</reference>
<keyword evidence="7 12" id="KW-0812">Transmembrane</keyword>
<comment type="caution">
    <text evidence="13">The sequence shown here is derived from an EMBL/GenBank/DDBJ whole genome shotgun (WGS) entry which is preliminary data.</text>
</comment>
<dbReference type="OrthoDB" id="5596951at2759"/>
<evidence type="ECO:0000256" key="2">
    <source>
        <dbReference type="ARBA" id="ARBA00004651"/>
    </source>
</evidence>
<comment type="similarity">
    <text evidence="3">Belongs to the LIMR family.</text>
</comment>
<dbReference type="GO" id="GO:0016055">
    <property type="term" value="P:Wnt signaling pathway"/>
    <property type="evidence" value="ECO:0007669"/>
    <property type="project" value="UniProtKB-KW"/>
</dbReference>
<feature type="transmembrane region" description="Helical" evidence="12">
    <location>
        <begin position="108"/>
        <end position="126"/>
    </location>
</feature>
<accession>A0A7K5H7H3</accession>
<evidence type="ECO:0000256" key="5">
    <source>
        <dbReference type="ARBA" id="ARBA00022583"/>
    </source>
</evidence>
<gene>
    <name evidence="13" type="primary">Lmbr1l_0</name>
    <name evidence="13" type="ORF">CHUBUR_R13312</name>
</gene>
<evidence type="ECO:0000313" key="13">
    <source>
        <dbReference type="EMBL" id="NWS65176.1"/>
    </source>
</evidence>
<dbReference type="InterPro" id="IPR006876">
    <property type="entry name" value="LMBR1-like_membr_prot"/>
</dbReference>
<evidence type="ECO:0000256" key="12">
    <source>
        <dbReference type="SAM" id="Phobius"/>
    </source>
</evidence>
<keyword evidence="5" id="KW-0254">Endocytosis</keyword>
<evidence type="ECO:0000256" key="6">
    <source>
        <dbReference type="ARBA" id="ARBA00022687"/>
    </source>
</evidence>
<dbReference type="Proteomes" id="UP000541181">
    <property type="component" value="Unassembled WGS sequence"/>
</dbReference>
<dbReference type="AlphaFoldDB" id="A0A7K5H7H3"/>
<feature type="transmembrane region" description="Helical" evidence="12">
    <location>
        <begin position="63"/>
        <end position="88"/>
    </location>
</feature>
<protein>
    <submittedName>
        <fullName evidence="13">LMBRL protein</fullName>
    </submittedName>
</protein>
<dbReference type="GO" id="GO:0005789">
    <property type="term" value="C:endoplasmic reticulum membrane"/>
    <property type="evidence" value="ECO:0007669"/>
    <property type="project" value="UniProtKB-SubCell"/>
</dbReference>
<dbReference type="Pfam" id="PF04791">
    <property type="entry name" value="LMBR1"/>
    <property type="match status" value="1"/>
</dbReference>
<keyword evidence="9 12" id="KW-1133">Transmembrane helix</keyword>
<comment type="subcellular location">
    <subcellularLocation>
        <location evidence="2">Cell membrane</location>
        <topology evidence="2">Multi-pass membrane protein</topology>
    </subcellularLocation>
    <subcellularLocation>
        <location evidence="1">Endoplasmic reticulum membrane</location>
        <topology evidence="1">Multi-pass membrane protein</topology>
    </subcellularLocation>
</comment>
<feature type="non-terminal residue" evidence="13">
    <location>
        <position position="1"/>
    </location>
</feature>
<evidence type="ECO:0000256" key="3">
    <source>
        <dbReference type="ARBA" id="ARBA00010487"/>
    </source>
</evidence>
<evidence type="ECO:0000313" key="14">
    <source>
        <dbReference type="Proteomes" id="UP000541181"/>
    </source>
</evidence>
<dbReference type="PANTHER" id="PTHR12625">
    <property type="entry name" value="LIPOCALIN-1 INTERACTING MEMBRANE RECEPTOR LIMR"/>
    <property type="match status" value="1"/>
</dbReference>
<dbReference type="GO" id="GO:0005886">
    <property type="term" value="C:plasma membrane"/>
    <property type="evidence" value="ECO:0007669"/>
    <property type="project" value="UniProtKB-SubCell"/>
</dbReference>
<organism evidence="13 14">
    <name type="scientific">Chunga burmeisteri</name>
    <name type="common">Black-legged seriema</name>
    <dbReference type="NCBI Taxonomy" id="1352770"/>
    <lineage>
        <taxon>Eukaryota</taxon>
        <taxon>Metazoa</taxon>
        <taxon>Chordata</taxon>
        <taxon>Craniata</taxon>
        <taxon>Vertebrata</taxon>
        <taxon>Euteleostomi</taxon>
        <taxon>Archelosauria</taxon>
        <taxon>Archosauria</taxon>
        <taxon>Dinosauria</taxon>
        <taxon>Saurischia</taxon>
        <taxon>Theropoda</taxon>
        <taxon>Coelurosauria</taxon>
        <taxon>Aves</taxon>
        <taxon>Neognathae</taxon>
        <taxon>Neoaves</taxon>
        <taxon>Telluraves</taxon>
        <taxon>Australaves</taxon>
        <taxon>Cariamiformes</taxon>
        <taxon>Cariamidae</taxon>
        <taxon>Chunga</taxon>
    </lineage>
</organism>
<evidence type="ECO:0000256" key="8">
    <source>
        <dbReference type="ARBA" id="ARBA00022824"/>
    </source>
</evidence>
<evidence type="ECO:0000256" key="9">
    <source>
        <dbReference type="ARBA" id="ARBA00022989"/>
    </source>
</evidence>
<keyword evidence="14" id="KW-1185">Reference proteome</keyword>
<evidence type="ECO:0000256" key="1">
    <source>
        <dbReference type="ARBA" id="ARBA00004477"/>
    </source>
</evidence>
<sequence>ELRQRASAWQRNLGYPLAMLGLLALTGISVLIVCFHVLELLLDDAAMPRGIQDASLGRVSFSILGSFGAALQVVLIFYLMVSSVVGFYSSPLFTHLLPERQDTPLTKIIGNCVSLLVLSSALPVFSRTLGEPWGGGPGCPQDWGGPDRMCVSPPPIPGITRFDLLGDFGRFNWLGNFYIVFLYNMGFAGLTTLCLVKRVSWAAQAELIRAFGEGR</sequence>
<evidence type="ECO:0000256" key="10">
    <source>
        <dbReference type="ARBA" id="ARBA00023136"/>
    </source>
</evidence>
<feature type="non-terminal residue" evidence="13">
    <location>
        <position position="215"/>
    </location>
</feature>
<dbReference type="PRINTS" id="PR01692">
    <property type="entry name" value="LIPOCALINIMR"/>
</dbReference>
<keyword evidence="8" id="KW-0256">Endoplasmic reticulum</keyword>
<evidence type="ECO:0000256" key="7">
    <source>
        <dbReference type="ARBA" id="ARBA00022692"/>
    </source>
</evidence>
<dbReference type="GO" id="GO:0004888">
    <property type="term" value="F:transmembrane signaling receptor activity"/>
    <property type="evidence" value="ECO:0007669"/>
    <property type="project" value="TreeGrafter"/>
</dbReference>
<feature type="transmembrane region" description="Helical" evidence="12">
    <location>
        <begin position="177"/>
        <end position="196"/>
    </location>
</feature>
<keyword evidence="10 12" id="KW-0472">Membrane</keyword>
<keyword evidence="4" id="KW-1003">Cell membrane</keyword>
<dbReference type="EMBL" id="VZRC01002133">
    <property type="protein sequence ID" value="NWS65176.1"/>
    <property type="molecule type" value="Genomic_DNA"/>
</dbReference>
<evidence type="ECO:0000256" key="11">
    <source>
        <dbReference type="ARBA" id="ARBA00023170"/>
    </source>
</evidence>
<feature type="transmembrane region" description="Helical" evidence="12">
    <location>
        <begin position="12"/>
        <end position="38"/>
    </location>
</feature>
<dbReference type="PANTHER" id="PTHR12625:SF2">
    <property type="entry name" value="PROTEIN LMBR1L"/>
    <property type="match status" value="1"/>
</dbReference>
<dbReference type="InterPro" id="IPR008075">
    <property type="entry name" value="LIMR"/>
</dbReference>
<keyword evidence="6" id="KW-0879">Wnt signaling pathway</keyword>
<keyword evidence="11" id="KW-0675">Receptor</keyword>
<dbReference type="GO" id="GO:0006898">
    <property type="term" value="P:receptor-mediated endocytosis"/>
    <property type="evidence" value="ECO:0007669"/>
    <property type="project" value="TreeGrafter"/>
</dbReference>
<name>A0A7K5H7H3_9AVES</name>
<evidence type="ECO:0000256" key="4">
    <source>
        <dbReference type="ARBA" id="ARBA00022475"/>
    </source>
</evidence>